<evidence type="ECO:0000256" key="6">
    <source>
        <dbReference type="SAM" id="MobiDB-lite"/>
    </source>
</evidence>
<dbReference type="InterPro" id="IPR040050">
    <property type="entry name" value="ZNF830-like"/>
</dbReference>
<keyword evidence="2" id="KW-0479">Metal-binding</keyword>
<organism evidence="7 8">
    <name type="scientific">Bondarzewia mesenterica</name>
    <dbReference type="NCBI Taxonomy" id="1095465"/>
    <lineage>
        <taxon>Eukaryota</taxon>
        <taxon>Fungi</taxon>
        <taxon>Dikarya</taxon>
        <taxon>Basidiomycota</taxon>
        <taxon>Agaricomycotina</taxon>
        <taxon>Agaricomycetes</taxon>
        <taxon>Russulales</taxon>
        <taxon>Bondarzewiaceae</taxon>
        <taxon>Bondarzewia</taxon>
    </lineage>
</organism>
<dbReference type="GO" id="GO:0033314">
    <property type="term" value="P:mitotic DNA replication checkpoint signaling"/>
    <property type="evidence" value="ECO:0007669"/>
    <property type="project" value="TreeGrafter"/>
</dbReference>
<feature type="region of interest" description="Disordered" evidence="6">
    <location>
        <begin position="61"/>
        <end position="113"/>
    </location>
</feature>
<dbReference type="PANTHER" id="PTHR13278:SF0">
    <property type="entry name" value="ZINC FINGER PROTEIN 830"/>
    <property type="match status" value="1"/>
</dbReference>
<keyword evidence="8" id="KW-1185">Reference proteome</keyword>
<evidence type="ECO:0000256" key="4">
    <source>
        <dbReference type="ARBA" id="ARBA00022833"/>
    </source>
</evidence>
<proteinExistence type="predicted"/>
<dbReference type="GO" id="GO:0044773">
    <property type="term" value="P:mitotic DNA damage checkpoint signaling"/>
    <property type="evidence" value="ECO:0007669"/>
    <property type="project" value="TreeGrafter"/>
</dbReference>
<feature type="compositionally biased region" description="Basic and acidic residues" evidence="6">
    <location>
        <begin position="61"/>
        <end position="89"/>
    </location>
</feature>
<dbReference type="Proteomes" id="UP000310158">
    <property type="component" value="Unassembled WGS sequence"/>
</dbReference>
<comment type="subcellular location">
    <subcellularLocation>
        <location evidence="1">Nucleus</location>
    </subcellularLocation>
</comment>
<keyword evidence="3" id="KW-0863">Zinc-finger</keyword>
<evidence type="ECO:0000256" key="5">
    <source>
        <dbReference type="ARBA" id="ARBA00023242"/>
    </source>
</evidence>
<evidence type="ECO:0000256" key="1">
    <source>
        <dbReference type="ARBA" id="ARBA00004123"/>
    </source>
</evidence>
<protein>
    <recommendedName>
        <fullName evidence="9">Coiled-coil domain-containing protein 16</fullName>
    </recommendedName>
</protein>
<gene>
    <name evidence="7" type="ORF">EW146_g9538</name>
</gene>
<evidence type="ECO:0000313" key="7">
    <source>
        <dbReference type="EMBL" id="THH06685.1"/>
    </source>
</evidence>
<dbReference type="GO" id="GO:0008270">
    <property type="term" value="F:zinc ion binding"/>
    <property type="evidence" value="ECO:0007669"/>
    <property type="project" value="UniProtKB-KW"/>
</dbReference>
<evidence type="ECO:0000313" key="8">
    <source>
        <dbReference type="Proteomes" id="UP000310158"/>
    </source>
</evidence>
<dbReference type="GO" id="GO:0003676">
    <property type="term" value="F:nucleic acid binding"/>
    <property type="evidence" value="ECO:0007669"/>
    <property type="project" value="InterPro"/>
</dbReference>
<dbReference type="AlphaFoldDB" id="A0A4S4L5M2"/>
<sequence length="113" mass="12912">MSDVRKLLKAKRQEARVVHPYATYGAGGQLRCTACGVGVKVAWEGHVGSKAHRVNVARVRKEEEERRKVEEERVRVEEEEEERKRRVDGGEENEEEEGGFPADFFSDVRALCQ</sequence>
<evidence type="ECO:0008006" key="9">
    <source>
        <dbReference type="Google" id="ProtNLM"/>
    </source>
</evidence>
<evidence type="ECO:0000256" key="3">
    <source>
        <dbReference type="ARBA" id="ARBA00022771"/>
    </source>
</evidence>
<keyword evidence="5" id="KW-0539">Nucleus</keyword>
<reference evidence="7 8" key="1">
    <citation type="submission" date="2019-02" db="EMBL/GenBank/DDBJ databases">
        <title>Genome sequencing of the rare red list fungi Bondarzewia mesenterica.</title>
        <authorList>
            <person name="Buettner E."/>
            <person name="Kellner H."/>
        </authorList>
    </citation>
    <scope>NUCLEOTIDE SEQUENCE [LARGE SCALE GENOMIC DNA]</scope>
    <source>
        <strain evidence="7 8">DSM 108281</strain>
    </source>
</reference>
<dbReference type="EMBL" id="SGPL01000854">
    <property type="protein sequence ID" value="THH06685.1"/>
    <property type="molecule type" value="Genomic_DNA"/>
</dbReference>
<evidence type="ECO:0000256" key="2">
    <source>
        <dbReference type="ARBA" id="ARBA00022723"/>
    </source>
</evidence>
<dbReference type="PANTHER" id="PTHR13278">
    <property type="entry name" value="ZINC FINGER PROTEIN 830"/>
    <property type="match status" value="1"/>
</dbReference>
<dbReference type="GO" id="GO:0005681">
    <property type="term" value="C:spliceosomal complex"/>
    <property type="evidence" value="ECO:0007669"/>
    <property type="project" value="InterPro"/>
</dbReference>
<dbReference type="OrthoDB" id="77607at2759"/>
<comment type="caution">
    <text evidence="7">The sequence shown here is derived from an EMBL/GenBank/DDBJ whole genome shotgun (WGS) entry which is preliminary data.</text>
</comment>
<keyword evidence="4" id="KW-0862">Zinc</keyword>
<accession>A0A4S4L5M2</accession>
<name>A0A4S4L5M2_9AGAM</name>
<dbReference type="GO" id="GO:0033260">
    <property type="term" value="P:nuclear DNA replication"/>
    <property type="evidence" value="ECO:0007669"/>
    <property type="project" value="TreeGrafter"/>
</dbReference>